<dbReference type="AlphaFoldDB" id="A0A401TFF7"/>
<dbReference type="EMBL" id="BEZZ01051918">
    <property type="protein sequence ID" value="GCC41368.1"/>
    <property type="molecule type" value="Genomic_DNA"/>
</dbReference>
<keyword evidence="3" id="KW-1185">Reference proteome</keyword>
<dbReference type="Proteomes" id="UP000287033">
    <property type="component" value="Unassembled WGS sequence"/>
</dbReference>
<proteinExistence type="predicted"/>
<gene>
    <name evidence="2" type="ORF">chiPu_0025086</name>
</gene>
<reference evidence="2 3" key="1">
    <citation type="journal article" date="2018" name="Nat. Ecol. Evol.">
        <title>Shark genomes provide insights into elasmobranch evolution and the origin of vertebrates.</title>
        <authorList>
            <person name="Hara Y"/>
            <person name="Yamaguchi K"/>
            <person name="Onimaru K"/>
            <person name="Kadota M"/>
            <person name="Koyanagi M"/>
            <person name="Keeley SD"/>
            <person name="Tatsumi K"/>
            <person name="Tanaka K"/>
            <person name="Motone F"/>
            <person name="Kageyama Y"/>
            <person name="Nozu R"/>
            <person name="Adachi N"/>
            <person name="Nishimura O"/>
            <person name="Nakagawa R"/>
            <person name="Tanegashima C"/>
            <person name="Kiyatake I"/>
            <person name="Matsumoto R"/>
            <person name="Murakumo K"/>
            <person name="Nishida K"/>
            <person name="Terakita A"/>
            <person name="Kuratani S"/>
            <person name="Sato K"/>
            <person name="Hyodo S Kuraku.S."/>
        </authorList>
    </citation>
    <scope>NUCLEOTIDE SEQUENCE [LARGE SCALE GENOMIC DNA]</scope>
</reference>
<evidence type="ECO:0000256" key="1">
    <source>
        <dbReference type="SAM" id="MobiDB-lite"/>
    </source>
</evidence>
<feature type="region of interest" description="Disordered" evidence="1">
    <location>
        <begin position="48"/>
        <end position="69"/>
    </location>
</feature>
<organism evidence="2 3">
    <name type="scientific">Chiloscyllium punctatum</name>
    <name type="common">Brownbanded bambooshark</name>
    <name type="synonym">Hemiscyllium punctatum</name>
    <dbReference type="NCBI Taxonomy" id="137246"/>
    <lineage>
        <taxon>Eukaryota</taxon>
        <taxon>Metazoa</taxon>
        <taxon>Chordata</taxon>
        <taxon>Craniata</taxon>
        <taxon>Vertebrata</taxon>
        <taxon>Chondrichthyes</taxon>
        <taxon>Elasmobranchii</taxon>
        <taxon>Galeomorphii</taxon>
        <taxon>Galeoidea</taxon>
        <taxon>Orectolobiformes</taxon>
        <taxon>Hemiscylliidae</taxon>
        <taxon>Chiloscyllium</taxon>
    </lineage>
</organism>
<sequence>MDRGCDQWELKGELRPGLRMQAGSRGAAVQLTVRGHVWGRGLALRTRARVGAGPGPGPGSGPGAAHAHR</sequence>
<accession>A0A401TFF7</accession>
<evidence type="ECO:0000313" key="3">
    <source>
        <dbReference type="Proteomes" id="UP000287033"/>
    </source>
</evidence>
<protein>
    <submittedName>
        <fullName evidence="2">Uncharacterized protein</fullName>
    </submittedName>
</protein>
<name>A0A401TFF7_CHIPU</name>
<evidence type="ECO:0000313" key="2">
    <source>
        <dbReference type="EMBL" id="GCC41368.1"/>
    </source>
</evidence>
<feature type="compositionally biased region" description="Gly residues" evidence="1">
    <location>
        <begin position="52"/>
        <end position="62"/>
    </location>
</feature>
<comment type="caution">
    <text evidence="2">The sequence shown here is derived from an EMBL/GenBank/DDBJ whole genome shotgun (WGS) entry which is preliminary data.</text>
</comment>